<gene>
    <name evidence="1" type="ORF">K3G42_013673</name>
</gene>
<sequence>MRAQAYRSRAQQISIAILRLQRLVTSVVVWSLPGWCLVGLQTLKPQSKEEGGVQEGTGLDRNGSRSNIFCALSSNARQYRDQTRWVLYMHNHMHPIPANDESLNFIGSALP</sequence>
<evidence type="ECO:0000313" key="1">
    <source>
        <dbReference type="EMBL" id="KAH7997153.1"/>
    </source>
</evidence>
<name>A0ACB8EWV7_9SAUR</name>
<proteinExistence type="predicted"/>
<accession>A0ACB8EWV7</accession>
<dbReference type="EMBL" id="CM037628">
    <property type="protein sequence ID" value="KAH7997153.1"/>
    <property type="molecule type" value="Genomic_DNA"/>
</dbReference>
<evidence type="ECO:0000313" key="2">
    <source>
        <dbReference type="Proteomes" id="UP000827872"/>
    </source>
</evidence>
<reference evidence="1" key="1">
    <citation type="submission" date="2021-08" db="EMBL/GenBank/DDBJ databases">
        <title>The first chromosome-level gecko genome reveals the dynamic sex chromosomes of Neotropical dwarf geckos (Sphaerodactylidae: Sphaerodactylus).</title>
        <authorList>
            <person name="Pinto B.J."/>
            <person name="Keating S.E."/>
            <person name="Gamble T."/>
        </authorList>
    </citation>
    <scope>NUCLEOTIDE SEQUENCE</scope>
    <source>
        <strain evidence="1">TG3544</strain>
    </source>
</reference>
<organism evidence="1 2">
    <name type="scientific">Sphaerodactylus townsendi</name>
    <dbReference type="NCBI Taxonomy" id="933632"/>
    <lineage>
        <taxon>Eukaryota</taxon>
        <taxon>Metazoa</taxon>
        <taxon>Chordata</taxon>
        <taxon>Craniata</taxon>
        <taxon>Vertebrata</taxon>
        <taxon>Euteleostomi</taxon>
        <taxon>Lepidosauria</taxon>
        <taxon>Squamata</taxon>
        <taxon>Bifurcata</taxon>
        <taxon>Gekkota</taxon>
        <taxon>Sphaerodactylidae</taxon>
        <taxon>Sphaerodactylus</taxon>
    </lineage>
</organism>
<protein>
    <submittedName>
        <fullName evidence="1">Uncharacterized protein</fullName>
    </submittedName>
</protein>
<keyword evidence="2" id="KW-1185">Reference proteome</keyword>
<comment type="caution">
    <text evidence="1">The sequence shown here is derived from an EMBL/GenBank/DDBJ whole genome shotgun (WGS) entry which is preliminary data.</text>
</comment>
<dbReference type="Proteomes" id="UP000827872">
    <property type="component" value="Linkage Group LG15"/>
</dbReference>